<accession>A0A1C4ZBT5</accession>
<dbReference type="EMBL" id="LT607411">
    <property type="protein sequence ID" value="SCF30398.1"/>
    <property type="molecule type" value="Genomic_DNA"/>
</dbReference>
<dbReference type="InterPro" id="IPR011047">
    <property type="entry name" value="Quinoprotein_ADH-like_sf"/>
</dbReference>
<dbReference type="Proteomes" id="UP000198242">
    <property type="component" value="Chromosome I"/>
</dbReference>
<name>A0A1C4ZBT5_MICVI</name>
<keyword evidence="3" id="KW-1185">Reference proteome</keyword>
<evidence type="ECO:0000259" key="1">
    <source>
        <dbReference type="Pfam" id="PF13360"/>
    </source>
</evidence>
<dbReference type="Pfam" id="PF13360">
    <property type="entry name" value="PQQ_2"/>
    <property type="match status" value="1"/>
</dbReference>
<reference evidence="3" key="1">
    <citation type="submission" date="2016-06" db="EMBL/GenBank/DDBJ databases">
        <authorList>
            <person name="Varghese N."/>
            <person name="Submissions Spin"/>
        </authorList>
    </citation>
    <scope>NUCLEOTIDE SEQUENCE [LARGE SCALE GENOMIC DNA]</scope>
    <source>
        <strain evidence="3">DSM 43909</strain>
    </source>
</reference>
<evidence type="ECO:0000313" key="3">
    <source>
        <dbReference type="Proteomes" id="UP000198242"/>
    </source>
</evidence>
<dbReference type="Gene3D" id="2.130.10.10">
    <property type="entry name" value="YVTN repeat-like/Quinoprotein amine dehydrogenase"/>
    <property type="match status" value="1"/>
</dbReference>
<proteinExistence type="predicted"/>
<dbReference type="InterPro" id="IPR002372">
    <property type="entry name" value="PQQ_rpt_dom"/>
</dbReference>
<dbReference type="AlphaFoldDB" id="A0A1C4ZBT5"/>
<dbReference type="SUPFAM" id="SSF50998">
    <property type="entry name" value="Quinoprotein alcohol dehydrogenase-like"/>
    <property type="match status" value="1"/>
</dbReference>
<organism evidence="2 3">
    <name type="scientific">Micromonospora viridifaciens</name>
    <dbReference type="NCBI Taxonomy" id="1881"/>
    <lineage>
        <taxon>Bacteria</taxon>
        <taxon>Bacillati</taxon>
        <taxon>Actinomycetota</taxon>
        <taxon>Actinomycetes</taxon>
        <taxon>Micromonosporales</taxon>
        <taxon>Micromonosporaceae</taxon>
        <taxon>Micromonospora</taxon>
    </lineage>
</organism>
<dbReference type="InterPro" id="IPR015943">
    <property type="entry name" value="WD40/YVTN_repeat-like_dom_sf"/>
</dbReference>
<protein>
    <submittedName>
        <fullName evidence="2">PQQ-like domain-containing protein</fullName>
    </submittedName>
</protein>
<gene>
    <name evidence="2" type="ORF">GA0074695_5370</name>
</gene>
<sequence length="424" mass="44530">MVVTVIDLGVLRDDPAPDPPTRPPRAVGRRYRCLAVLLAALVTLAGAAPAPRRIAATVPGGPGAEAYVVDDRVYVIKPPDRGVGRQLVAYRATAGRPQTLWRVPLPGDSDVVMAEAVDGRLLLFGRAASDTGLEAMGLDAATGRLGWRHPGVPFLAGDAVLLNTSDGAGAAETSRVDARTGRTLWSLPRASAELSLSHGSAGGERLVLVHDSGTVEVFDAASGARLVARDLRSGEPPGRRQTMAAGDLLLVTRGPGDPVTGYDLDRLEPRWTVSLPPIEYAEPCGRSLCAYHQANGLLVLDPATGATRWSDPRWWATLAAADGRLLVAGPVASTTAALTVVEEATGRLVADLGMWQVVPGDDEAGPLIGVRLAGGRLIIAELDLAAGHARVRAALPGARGDCRLSGALLVCRRFDGRFALWWNR</sequence>
<feature type="domain" description="Pyrrolo-quinoline quinone repeat" evidence="1">
    <location>
        <begin position="98"/>
        <end position="231"/>
    </location>
</feature>
<evidence type="ECO:0000313" key="2">
    <source>
        <dbReference type="EMBL" id="SCF30398.1"/>
    </source>
</evidence>